<evidence type="ECO:0000313" key="8">
    <source>
        <dbReference type="Proteomes" id="UP000724148"/>
    </source>
</evidence>
<dbReference type="EMBL" id="JACOZA010000005">
    <property type="protein sequence ID" value="MBI2096609.1"/>
    <property type="molecule type" value="Genomic_DNA"/>
</dbReference>
<dbReference type="Pfam" id="PF01564">
    <property type="entry name" value="Spermine_synth"/>
    <property type="match status" value="1"/>
</dbReference>
<keyword evidence="2 4" id="KW-0808">Transferase</keyword>
<dbReference type="Gene3D" id="3.40.50.150">
    <property type="entry name" value="Vaccinia Virus protein VP39"/>
    <property type="match status" value="1"/>
</dbReference>
<dbReference type="InterPro" id="IPR001045">
    <property type="entry name" value="Spermi_synthase"/>
</dbReference>
<evidence type="ECO:0000313" key="7">
    <source>
        <dbReference type="EMBL" id="MBI2096609.1"/>
    </source>
</evidence>
<dbReference type="GO" id="GO:0008295">
    <property type="term" value="P:spermidine biosynthetic process"/>
    <property type="evidence" value="ECO:0007669"/>
    <property type="project" value="UniProtKB-UniRule"/>
</dbReference>
<dbReference type="GO" id="GO:0010487">
    <property type="term" value="F:thermospermine synthase activity"/>
    <property type="evidence" value="ECO:0007669"/>
    <property type="project" value="UniProtKB-ARBA"/>
</dbReference>
<name>A0A931WMT9_9BACT</name>
<reference evidence="7" key="1">
    <citation type="submission" date="2020-07" db="EMBL/GenBank/DDBJ databases">
        <title>Huge and variable diversity of episymbiotic CPR bacteria and DPANN archaea in groundwater ecosystems.</title>
        <authorList>
            <person name="He C.Y."/>
            <person name="Keren R."/>
            <person name="Whittaker M."/>
            <person name="Farag I.F."/>
            <person name="Doudna J."/>
            <person name="Cate J.H.D."/>
            <person name="Banfield J.F."/>
        </authorList>
    </citation>
    <scope>NUCLEOTIDE SEQUENCE</scope>
    <source>
        <strain evidence="7">NC_groundwater_193_Ag_S-0.1um_51_7</strain>
    </source>
</reference>
<feature type="binding site" evidence="4">
    <location>
        <position position="117"/>
    </location>
    <ligand>
        <name>S-methyl-5'-thioadenosine</name>
        <dbReference type="ChEBI" id="CHEBI:17509"/>
    </ligand>
</feature>
<dbReference type="Proteomes" id="UP000724148">
    <property type="component" value="Unassembled WGS sequence"/>
</dbReference>
<evidence type="ECO:0000256" key="3">
    <source>
        <dbReference type="ARBA" id="ARBA00023115"/>
    </source>
</evidence>
<comment type="function">
    <text evidence="4">Catalyzes the irreversible transfer of a propylamine group from the amino donor S-adenosylmethioninamine (decarboxy-AdoMet) to putrescine (1,4-diaminobutane) to yield spermidine.</text>
</comment>
<dbReference type="PROSITE" id="PS51006">
    <property type="entry name" value="PABS_2"/>
    <property type="match status" value="1"/>
</dbReference>
<dbReference type="PANTHER" id="PTHR43317:SF1">
    <property type="entry name" value="THERMOSPERMINE SYNTHASE ACAULIS5"/>
    <property type="match status" value="1"/>
</dbReference>
<comment type="caution">
    <text evidence="7">The sequence shown here is derived from an EMBL/GenBank/DDBJ whole genome shotgun (WGS) entry which is preliminary data.</text>
</comment>
<dbReference type="CDD" id="cd02440">
    <property type="entry name" value="AdoMet_MTases"/>
    <property type="match status" value="1"/>
</dbReference>
<sequence length="310" mass="35217">MNPENGMIFDYNDHGRVTGYELARPLLADETNKKQRVVIADLARFGLSCWIAMANKPDKLSQQFAMADEHWFHQAEVHATLITHGNPETVLGLGAGDFLIAWRALQHRTVSYFKMADWDHTVPNLVLKHVPMIQSIRTRYRGEEYAIYNDPRLDWREEVDVRDYIPTAHREGKKFDVIIGDLTANSLEEILPGALTLILELLNPGGVYVYQAGPYSLNPEDLNALGHEIGRMRQTFGDDSVTLSSYTIESFAYPQAWIAGYKGRTGLQSWVPTFGTVADSINPTGDRPFYSPYIHRKIFTLEPEFRGLLE</sequence>
<keyword evidence="4" id="KW-0745">Spermidine biosynthesis</keyword>
<dbReference type="HAMAP" id="MF_00198">
    <property type="entry name" value="Spermidine_synth"/>
    <property type="match status" value="1"/>
</dbReference>
<dbReference type="PANTHER" id="PTHR43317">
    <property type="entry name" value="THERMOSPERMINE SYNTHASE ACAULIS5"/>
    <property type="match status" value="1"/>
</dbReference>
<proteinExistence type="inferred from homology"/>
<comment type="caution">
    <text evidence="4">Lacks conserved residue(s) required for the propagation of feature annotation.</text>
</comment>
<evidence type="ECO:0000256" key="5">
    <source>
        <dbReference type="PROSITE-ProRule" id="PRU00354"/>
    </source>
</evidence>
<gene>
    <name evidence="4" type="primary">speE</name>
    <name evidence="7" type="ORF">HYT40_00405</name>
</gene>
<evidence type="ECO:0000259" key="6">
    <source>
        <dbReference type="PROSITE" id="PS51006"/>
    </source>
</evidence>
<feature type="domain" description="PABS" evidence="6">
    <location>
        <begin position="5"/>
        <end position="262"/>
    </location>
</feature>
<dbReference type="InterPro" id="IPR029063">
    <property type="entry name" value="SAM-dependent_MTases_sf"/>
</dbReference>
<evidence type="ECO:0000256" key="1">
    <source>
        <dbReference type="ARBA" id="ARBA00007867"/>
    </source>
</evidence>
<dbReference type="InterPro" id="IPR030374">
    <property type="entry name" value="PABS"/>
</dbReference>
<evidence type="ECO:0000256" key="2">
    <source>
        <dbReference type="ARBA" id="ARBA00022679"/>
    </source>
</evidence>
<protein>
    <recommendedName>
        <fullName evidence="4">Polyamine aminopropyltransferase</fullName>
    </recommendedName>
    <alternativeName>
        <fullName evidence="4">Putrescine aminopropyltransferase</fullName>
        <shortName evidence="4">PAPT</shortName>
    </alternativeName>
    <alternativeName>
        <fullName evidence="4">Spermidine synthase</fullName>
        <shortName evidence="4">SPDS</shortName>
        <shortName evidence="4">SPDSY</shortName>
        <ecNumber evidence="4">2.5.1.16</ecNumber>
    </alternativeName>
</protein>
<comment type="similarity">
    <text evidence="1 4">Belongs to the spermidine/spermine synthase family.</text>
</comment>
<accession>A0A931WMT9</accession>
<feature type="binding site" evidence="4">
    <location>
        <position position="73"/>
    </location>
    <ligand>
        <name>spermidine</name>
        <dbReference type="ChEBI" id="CHEBI:57834"/>
    </ligand>
</feature>
<dbReference type="EC" id="2.5.1.16" evidence="4"/>
<dbReference type="GO" id="GO:0004766">
    <property type="term" value="F:spermidine synthase activity"/>
    <property type="evidence" value="ECO:0007669"/>
    <property type="project" value="UniProtKB-UniRule"/>
</dbReference>
<feature type="binding site" evidence="4">
    <location>
        <begin position="160"/>
        <end position="161"/>
    </location>
    <ligand>
        <name>S-methyl-5'-thioadenosine</name>
        <dbReference type="ChEBI" id="CHEBI:17509"/>
    </ligand>
</feature>
<comment type="subunit">
    <text evidence="4">Homodimer or homotetramer.</text>
</comment>
<comment type="catalytic activity">
    <reaction evidence="4">
        <text>S-adenosyl 3-(methylsulfanyl)propylamine + putrescine = S-methyl-5'-thioadenosine + spermidine + H(+)</text>
        <dbReference type="Rhea" id="RHEA:12721"/>
        <dbReference type="ChEBI" id="CHEBI:15378"/>
        <dbReference type="ChEBI" id="CHEBI:17509"/>
        <dbReference type="ChEBI" id="CHEBI:57443"/>
        <dbReference type="ChEBI" id="CHEBI:57834"/>
        <dbReference type="ChEBI" id="CHEBI:326268"/>
        <dbReference type="EC" id="2.5.1.16"/>
    </reaction>
</comment>
<keyword evidence="3 4" id="KW-0620">Polyamine biosynthesis</keyword>
<dbReference type="AlphaFoldDB" id="A0A931WMT9"/>
<dbReference type="SUPFAM" id="SSF53335">
    <property type="entry name" value="S-adenosyl-L-methionine-dependent methyltransferases"/>
    <property type="match status" value="1"/>
</dbReference>
<comment type="pathway">
    <text evidence="4">Amine and polyamine biosynthesis; spermidine biosynthesis; spermidine from putrescine: step 1/1.</text>
</comment>
<evidence type="ECO:0000256" key="4">
    <source>
        <dbReference type="HAMAP-Rule" id="MF_00198"/>
    </source>
</evidence>
<feature type="active site" description="Proton acceptor" evidence="4 5">
    <location>
        <position position="181"/>
    </location>
</feature>
<feature type="binding site" evidence="4">
    <location>
        <position position="97"/>
    </location>
    <ligand>
        <name>spermidine</name>
        <dbReference type="ChEBI" id="CHEBI:57834"/>
    </ligand>
</feature>
<organism evidence="7 8">
    <name type="scientific">Candidatus Sungiibacteriota bacterium</name>
    <dbReference type="NCBI Taxonomy" id="2750080"/>
    <lineage>
        <taxon>Bacteria</taxon>
        <taxon>Candidatus Sungiibacteriota</taxon>
    </lineage>
</organism>
<feature type="binding site" evidence="4">
    <location>
        <position position="35"/>
    </location>
    <ligand>
        <name>S-methyl-5'-thioadenosine</name>
        <dbReference type="ChEBI" id="CHEBI:17509"/>
    </ligand>
</feature>